<evidence type="ECO:0000313" key="2">
    <source>
        <dbReference type="EMBL" id="RDB29305.1"/>
    </source>
</evidence>
<dbReference type="EMBL" id="LUEZ02000010">
    <property type="protein sequence ID" value="RDB29305.1"/>
    <property type="molecule type" value="Genomic_DNA"/>
</dbReference>
<dbReference type="Proteomes" id="UP000076154">
    <property type="component" value="Unassembled WGS sequence"/>
</dbReference>
<dbReference type="OrthoDB" id="3253535at2759"/>
<evidence type="ECO:0008006" key="4">
    <source>
        <dbReference type="Google" id="ProtNLM"/>
    </source>
</evidence>
<dbReference type="CDD" id="cd06464">
    <property type="entry name" value="ACD_sHsps-like"/>
    <property type="match status" value="1"/>
</dbReference>
<evidence type="ECO:0000256" key="1">
    <source>
        <dbReference type="SAM" id="MobiDB-lite"/>
    </source>
</evidence>
<protein>
    <recommendedName>
        <fullName evidence="4">SHSP domain-containing protein</fullName>
    </recommendedName>
</protein>
<accession>A0A369K9G2</accession>
<dbReference type="InParanoid" id="A0A369K9G2"/>
<evidence type="ECO:0000313" key="3">
    <source>
        <dbReference type="Proteomes" id="UP000076154"/>
    </source>
</evidence>
<sequence>MVDKIGHLIIGSLGANRQDYERYINQVSNAVHEVGRDLQIVSYIALRLYLSPRFRMQGTFLRTLPHVASICFVDARLDPFEFYKSIPSPGVKMCQVSPSDQSYFSSAPAYSTIPVTTPLLETPPSARYSSSTCSTPNSPASSEPDMLQHLARCFPPPPALSLSTLRCHSAPESVSPHISTAHRSPRYETPPSPMDRSRRSPPLSYFATMDISSVPAKHTLHVQLPPTIQPEMITISANRGDRLKVVADAWHLENDCHYEWLITFPPRDVDMTAVHAKFEQNGHLFIDVRRIGSSSFGR</sequence>
<keyword evidence="3" id="KW-1185">Reference proteome</keyword>
<name>A0A369K9G2_HYPMA</name>
<gene>
    <name evidence="2" type="ORF">Hypma_014914</name>
</gene>
<proteinExistence type="predicted"/>
<organism evidence="2 3">
    <name type="scientific">Hypsizygus marmoreus</name>
    <name type="common">White beech mushroom</name>
    <name type="synonym">Agaricus marmoreus</name>
    <dbReference type="NCBI Taxonomy" id="39966"/>
    <lineage>
        <taxon>Eukaryota</taxon>
        <taxon>Fungi</taxon>
        <taxon>Dikarya</taxon>
        <taxon>Basidiomycota</taxon>
        <taxon>Agaricomycotina</taxon>
        <taxon>Agaricomycetes</taxon>
        <taxon>Agaricomycetidae</taxon>
        <taxon>Agaricales</taxon>
        <taxon>Tricholomatineae</taxon>
        <taxon>Lyophyllaceae</taxon>
        <taxon>Hypsizygus</taxon>
    </lineage>
</organism>
<feature type="region of interest" description="Disordered" evidence="1">
    <location>
        <begin position="121"/>
        <end position="144"/>
    </location>
</feature>
<dbReference type="AlphaFoldDB" id="A0A369K9G2"/>
<comment type="caution">
    <text evidence="2">The sequence shown here is derived from an EMBL/GenBank/DDBJ whole genome shotgun (WGS) entry which is preliminary data.</text>
</comment>
<feature type="region of interest" description="Disordered" evidence="1">
    <location>
        <begin position="173"/>
        <end position="199"/>
    </location>
</feature>
<feature type="compositionally biased region" description="Polar residues" evidence="1">
    <location>
        <begin position="127"/>
        <end position="141"/>
    </location>
</feature>
<dbReference type="STRING" id="39966.A0A369K9G2"/>
<reference evidence="2" key="1">
    <citation type="submission" date="2018-04" db="EMBL/GenBank/DDBJ databases">
        <title>Whole genome sequencing of Hypsizygus marmoreus.</title>
        <authorList>
            <person name="Choi I.-G."/>
            <person name="Min B."/>
            <person name="Kim J.-G."/>
            <person name="Kim S."/>
            <person name="Oh Y.-L."/>
            <person name="Kong W.-S."/>
            <person name="Park H."/>
            <person name="Jeong J."/>
            <person name="Song E.-S."/>
        </authorList>
    </citation>
    <scope>NUCLEOTIDE SEQUENCE [LARGE SCALE GENOMIC DNA]</scope>
    <source>
        <strain evidence="2">51987-8</strain>
    </source>
</reference>